<dbReference type="Proteomes" id="UP000315891">
    <property type="component" value="Chromosome"/>
</dbReference>
<keyword evidence="2" id="KW-0808">Transferase</keyword>
<reference evidence="2 3" key="1">
    <citation type="submission" date="2019-07" db="EMBL/GenBank/DDBJ databases">
        <title>Lysobacter weifangensis sp. nov., isolated from bensulfuron-methyl contaminated farmland soil.</title>
        <authorList>
            <person name="Zhao H."/>
        </authorList>
    </citation>
    <scope>NUCLEOTIDE SEQUENCE [LARGE SCALE GENOMIC DNA]</scope>
    <source>
        <strain evidence="2 3">CC-Bw-6</strain>
    </source>
</reference>
<organism evidence="2 3">
    <name type="scientific">Pseudoluteimonas lycopersici</name>
    <dbReference type="NCBI Taxonomy" id="1324796"/>
    <lineage>
        <taxon>Bacteria</taxon>
        <taxon>Pseudomonadati</taxon>
        <taxon>Pseudomonadota</taxon>
        <taxon>Gammaproteobacteria</taxon>
        <taxon>Lysobacterales</taxon>
        <taxon>Lysobacteraceae</taxon>
        <taxon>Pseudoluteimonas</taxon>
    </lineage>
</organism>
<dbReference type="PANTHER" id="PTHR45947:SF3">
    <property type="entry name" value="SULFOQUINOVOSYL TRANSFERASE SQD2"/>
    <property type="match status" value="1"/>
</dbReference>
<dbReference type="Gene3D" id="3.40.50.2000">
    <property type="entry name" value="Glycogen Phosphorylase B"/>
    <property type="match status" value="2"/>
</dbReference>
<dbReference type="InterPro" id="IPR028098">
    <property type="entry name" value="Glyco_trans_4-like_N"/>
</dbReference>
<proteinExistence type="predicted"/>
<sequence>MRYAIVTETYPPEINGVALTVQAKEQGLRLRGHDVELIRPRQSRGQKGVAHELLVPGLPIPGYPSMRFGLPALRTLRRHWEAQRPDAIYIATEGPLGWSALRTARKLGIAVSTGFHTRFDEYTRDYGVGFLQPLALGWMRRFHNASDATLVPTCELADFLRGERFSDVVHQPRAVDTRRFEPARRSTELRSSWGLGEHDLAVVYLGRIAAEKNLPLAIRAFREIAKQRPDAKFVWVGEGPELAGIRAENPDFVYCGLRRDEDLAAHFASTDLFLFPSHSETFGNVTLEAMASGVATVAFDYGAAKEHLVDGEHGAAIAGEDDDAFVAAALRIAGDDALRRAMGIAAREAVSKLRPAQVSADFDELLRRIARDRSARHAQPTPA</sequence>
<dbReference type="RefSeq" id="WP_143878085.1">
    <property type="nucleotide sequence ID" value="NZ_BAABLZ010000002.1"/>
</dbReference>
<name>A0A516V208_9GAMM</name>
<dbReference type="OrthoDB" id="9802525at2"/>
<keyword evidence="3" id="KW-1185">Reference proteome</keyword>
<evidence type="ECO:0000313" key="3">
    <source>
        <dbReference type="Proteomes" id="UP000315891"/>
    </source>
</evidence>
<dbReference type="SUPFAM" id="SSF53756">
    <property type="entry name" value="UDP-Glycosyltransferase/glycogen phosphorylase"/>
    <property type="match status" value="1"/>
</dbReference>
<dbReference type="InterPro" id="IPR050194">
    <property type="entry name" value="Glycosyltransferase_grp1"/>
</dbReference>
<accession>A0A516V208</accession>
<dbReference type="PANTHER" id="PTHR45947">
    <property type="entry name" value="SULFOQUINOVOSYL TRANSFERASE SQD2"/>
    <property type="match status" value="1"/>
</dbReference>
<dbReference type="Pfam" id="PF13692">
    <property type="entry name" value="Glyco_trans_1_4"/>
    <property type="match status" value="1"/>
</dbReference>
<protein>
    <submittedName>
        <fullName evidence="2">Glycosyltransferase family 1 protein</fullName>
    </submittedName>
</protein>
<gene>
    <name evidence="2" type="ORF">FNZ56_01050</name>
</gene>
<feature type="domain" description="Glycosyltransferase subfamily 4-like N-terminal" evidence="1">
    <location>
        <begin position="14"/>
        <end position="179"/>
    </location>
</feature>
<evidence type="ECO:0000313" key="2">
    <source>
        <dbReference type="EMBL" id="QDQ72569.1"/>
    </source>
</evidence>
<dbReference type="CDD" id="cd03814">
    <property type="entry name" value="GT4-like"/>
    <property type="match status" value="1"/>
</dbReference>
<evidence type="ECO:0000259" key="1">
    <source>
        <dbReference type="Pfam" id="PF13439"/>
    </source>
</evidence>
<dbReference type="AlphaFoldDB" id="A0A516V208"/>
<dbReference type="Pfam" id="PF13439">
    <property type="entry name" value="Glyco_transf_4"/>
    <property type="match status" value="1"/>
</dbReference>
<dbReference type="EMBL" id="CP041742">
    <property type="protein sequence ID" value="QDQ72569.1"/>
    <property type="molecule type" value="Genomic_DNA"/>
</dbReference>
<dbReference type="GO" id="GO:0016757">
    <property type="term" value="F:glycosyltransferase activity"/>
    <property type="evidence" value="ECO:0007669"/>
    <property type="project" value="TreeGrafter"/>
</dbReference>